<dbReference type="InterPro" id="IPR036236">
    <property type="entry name" value="Znf_C2H2_sf"/>
</dbReference>
<dbReference type="SMART" id="SM00355">
    <property type="entry name" value="ZnF_C2H2"/>
    <property type="match status" value="6"/>
</dbReference>
<dbReference type="GO" id="GO:0000978">
    <property type="term" value="F:RNA polymerase II cis-regulatory region sequence-specific DNA binding"/>
    <property type="evidence" value="ECO:0007669"/>
    <property type="project" value="TreeGrafter"/>
</dbReference>
<dbReference type="SUPFAM" id="SSF57667">
    <property type="entry name" value="beta-beta-alpha zinc fingers"/>
    <property type="match status" value="4"/>
</dbReference>
<dbReference type="Gene3D" id="3.30.160.60">
    <property type="entry name" value="Classic Zinc Finger"/>
    <property type="match status" value="6"/>
</dbReference>
<feature type="domain" description="C2H2-type" evidence="9">
    <location>
        <begin position="78"/>
        <end position="105"/>
    </location>
</feature>
<dbReference type="GO" id="GO:0005694">
    <property type="term" value="C:chromosome"/>
    <property type="evidence" value="ECO:0007669"/>
    <property type="project" value="UniProtKB-ARBA"/>
</dbReference>
<evidence type="ECO:0000313" key="11">
    <source>
        <dbReference type="RefSeq" id="XP_029645730.2"/>
    </source>
</evidence>
<keyword evidence="5" id="KW-0862">Zinc</keyword>
<feature type="domain" description="C2H2-type" evidence="9">
    <location>
        <begin position="50"/>
        <end position="77"/>
    </location>
</feature>
<feature type="domain" description="C2H2-type" evidence="9">
    <location>
        <begin position="228"/>
        <end position="255"/>
    </location>
</feature>
<proteinExistence type="predicted"/>
<evidence type="ECO:0000256" key="1">
    <source>
        <dbReference type="ARBA" id="ARBA00004123"/>
    </source>
</evidence>
<dbReference type="GO" id="GO:0005634">
    <property type="term" value="C:nucleus"/>
    <property type="evidence" value="ECO:0007669"/>
    <property type="project" value="UniProtKB-SubCell"/>
</dbReference>
<dbReference type="FunFam" id="3.30.160.60:FF:000671">
    <property type="entry name" value="Zinc finger protein 26"/>
    <property type="match status" value="1"/>
</dbReference>
<dbReference type="GO" id="GO:0000981">
    <property type="term" value="F:DNA-binding transcription factor activity, RNA polymerase II-specific"/>
    <property type="evidence" value="ECO:0007669"/>
    <property type="project" value="TreeGrafter"/>
</dbReference>
<keyword evidence="3" id="KW-0677">Repeat</keyword>
<evidence type="ECO:0000313" key="10">
    <source>
        <dbReference type="Proteomes" id="UP000515154"/>
    </source>
</evidence>
<reference evidence="11" key="1">
    <citation type="submission" date="2025-08" db="UniProtKB">
        <authorList>
            <consortium name="RefSeq"/>
        </authorList>
    </citation>
    <scope>IDENTIFICATION</scope>
</reference>
<feature type="domain" description="C2H2-type" evidence="9">
    <location>
        <begin position="134"/>
        <end position="161"/>
    </location>
</feature>
<evidence type="ECO:0000256" key="8">
    <source>
        <dbReference type="PROSITE-ProRule" id="PRU00042"/>
    </source>
</evidence>
<feature type="domain" description="C2H2-type" evidence="9">
    <location>
        <begin position="106"/>
        <end position="133"/>
    </location>
</feature>
<gene>
    <name evidence="11" type="primary">LOC115219695</name>
</gene>
<dbReference type="KEGG" id="osn:115219695"/>
<dbReference type="GO" id="GO:0008270">
    <property type="term" value="F:zinc ion binding"/>
    <property type="evidence" value="ECO:0007669"/>
    <property type="project" value="UniProtKB-KW"/>
</dbReference>
<keyword evidence="6" id="KW-0238">DNA-binding</keyword>
<sequence length="328" mass="37429">MEDVNYLESCNKTPVFDSVGSVTQTCSGEEDLLDKMFMNQSSVEKEIPEYNCENCMKVFSSEHELFTHQEMHNKKKPYHCDICGKSFVYNSVLTNHKRIHTGEKQFHCEICGKPFINNSALVIHIRSHTGEKPYLCGVCGKCFVDSSNLTRHKRIHTGENPFHCEICGKSFINNSALDIHICSHTGEKPYLCEICVVVTQEKNHSTVKYGENSLFKIVVLYSTNENIFHCEVCSKSFVNNSDLKRHKKTHDGGKIFSRIILTRINIDLVSSVYLENQCRFKSVDMIFSLRQVQGKAQDHNTDLYVVSVDLTKDFHSMLAGFVQSISKT</sequence>
<accession>A0A6P7T5Q6</accession>
<dbReference type="AlphaFoldDB" id="A0A6P7T5Q6"/>
<dbReference type="FunFam" id="3.30.160.60:FF:001465">
    <property type="entry name" value="Zinc finger protein 560"/>
    <property type="match status" value="1"/>
</dbReference>
<dbReference type="PANTHER" id="PTHR19818:SF157">
    <property type="entry name" value="C2H2-TYPE DOMAIN-CONTAINING PROTEIN"/>
    <property type="match status" value="1"/>
</dbReference>
<dbReference type="GO" id="GO:0000122">
    <property type="term" value="P:negative regulation of transcription by RNA polymerase II"/>
    <property type="evidence" value="ECO:0007669"/>
    <property type="project" value="UniProtKB-ARBA"/>
</dbReference>
<evidence type="ECO:0000256" key="4">
    <source>
        <dbReference type="ARBA" id="ARBA00022771"/>
    </source>
</evidence>
<dbReference type="InterPro" id="IPR050329">
    <property type="entry name" value="GLI_C2H2-zinc-finger"/>
</dbReference>
<dbReference type="FunFam" id="3.30.160.60:FF:000512">
    <property type="entry name" value="zinc finger protein 197 isoform X1"/>
    <property type="match status" value="1"/>
</dbReference>
<keyword evidence="10" id="KW-1185">Reference proteome</keyword>
<evidence type="ECO:0000256" key="5">
    <source>
        <dbReference type="ARBA" id="ARBA00022833"/>
    </source>
</evidence>
<evidence type="ECO:0000256" key="6">
    <source>
        <dbReference type="ARBA" id="ARBA00023125"/>
    </source>
</evidence>
<dbReference type="FunFam" id="3.30.160.60:FF:001532">
    <property type="entry name" value="Zinc finger protein 483"/>
    <property type="match status" value="1"/>
</dbReference>
<keyword evidence="2" id="KW-0479">Metal-binding</keyword>
<keyword evidence="4 8" id="KW-0863">Zinc-finger</keyword>
<evidence type="ECO:0000256" key="7">
    <source>
        <dbReference type="ARBA" id="ARBA00023242"/>
    </source>
</evidence>
<dbReference type="PROSITE" id="PS00028">
    <property type="entry name" value="ZINC_FINGER_C2H2_1"/>
    <property type="match status" value="6"/>
</dbReference>
<organism evidence="10 11">
    <name type="scientific">Octopus sinensis</name>
    <name type="common">East Asian common octopus</name>
    <dbReference type="NCBI Taxonomy" id="2607531"/>
    <lineage>
        <taxon>Eukaryota</taxon>
        <taxon>Metazoa</taxon>
        <taxon>Spiralia</taxon>
        <taxon>Lophotrochozoa</taxon>
        <taxon>Mollusca</taxon>
        <taxon>Cephalopoda</taxon>
        <taxon>Coleoidea</taxon>
        <taxon>Octopodiformes</taxon>
        <taxon>Octopoda</taxon>
        <taxon>Incirrata</taxon>
        <taxon>Octopodidae</taxon>
        <taxon>Octopus</taxon>
    </lineage>
</organism>
<dbReference type="InterPro" id="IPR013087">
    <property type="entry name" value="Znf_C2H2_type"/>
</dbReference>
<feature type="domain" description="C2H2-type" evidence="9">
    <location>
        <begin position="162"/>
        <end position="189"/>
    </location>
</feature>
<dbReference type="Pfam" id="PF00096">
    <property type="entry name" value="zf-C2H2"/>
    <property type="match status" value="5"/>
</dbReference>
<dbReference type="PANTHER" id="PTHR19818">
    <property type="entry name" value="ZINC FINGER PROTEIN ZIC AND GLI"/>
    <property type="match status" value="1"/>
</dbReference>
<comment type="subcellular location">
    <subcellularLocation>
        <location evidence="1">Nucleus</location>
    </subcellularLocation>
</comment>
<dbReference type="Proteomes" id="UP000515154">
    <property type="component" value="Linkage group LG15"/>
</dbReference>
<dbReference type="FunFam" id="3.30.160.60:FF:001732">
    <property type="entry name" value="Zgc:162936"/>
    <property type="match status" value="1"/>
</dbReference>
<protein>
    <submittedName>
        <fullName evidence="11">Zinc finger protein 239-like</fullName>
    </submittedName>
</protein>
<evidence type="ECO:0000256" key="3">
    <source>
        <dbReference type="ARBA" id="ARBA00022737"/>
    </source>
</evidence>
<keyword evidence="7" id="KW-0539">Nucleus</keyword>
<evidence type="ECO:0000259" key="9">
    <source>
        <dbReference type="PROSITE" id="PS50157"/>
    </source>
</evidence>
<dbReference type="GO" id="GO:0045944">
    <property type="term" value="P:positive regulation of transcription by RNA polymerase II"/>
    <property type="evidence" value="ECO:0007669"/>
    <property type="project" value="UniProtKB-ARBA"/>
</dbReference>
<dbReference type="PROSITE" id="PS50157">
    <property type="entry name" value="ZINC_FINGER_C2H2_2"/>
    <property type="match status" value="6"/>
</dbReference>
<evidence type="ECO:0000256" key="2">
    <source>
        <dbReference type="ARBA" id="ARBA00022723"/>
    </source>
</evidence>
<dbReference type="RefSeq" id="XP_029645730.2">
    <property type="nucleotide sequence ID" value="XM_029789870.2"/>
</dbReference>
<name>A0A6P7T5Q6_9MOLL</name>